<dbReference type="SUPFAM" id="SSF56091">
    <property type="entry name" value="DNA ligase/mRNA capping enzyme, catalytic domain"/>
    <property type="match status" value="1"/>
</dbReference>
<dbReference type="PROSITE" id="PS50160">
    <property type="entry name" value="DNA_LIGASE_A3"/>
    <property type="match status" value="1"/>
</dbReference>
<dbReference type="GO" id="GO:0005958">
    <property type="term" value="C:DNA-dependent protein kinase-DNA ligase 4 complex"/>
    <property type="evidence" value="ECO:0007669"/>
    <property type="project" value="TreeGrafter"/>
</dbReference>
<evidence type="ECO:0000256" key="12">
    <source>
        <dbReference type="RuleBase" id="RU004196"/>
    </source>
</evidence>
<dbReference type="SUPFAM" id="SSF50249">
    <property type="entry name" value="Nucleic acid-binding proteins"/>
    <property type="match status" value="1"/>
</dbReference>
<protein>
    <recommendedName>
        <fullName evidence="11">DNA ligase</fullName>
        <ecNumber evidence="11">6.5.1.1</ecNumber>
    </recommendedName>
</protein>
<dbReference type="EC" id="6.5.1.1" evidence="11"/>
<keyword evidence="5 11" id="KW-0227">DNA damage</keyword>
<dbReference type="InterPro" id="IPR029710">
    <property type="entry name" value="LIG4"/>
</dbReference>
<evidence type="ECO:0000256" key="3">
    <source>
        <dbReference type="ARBA" id="ARBA00022723"/>
    </source>
</evidence>
<evidence type="ECO:0000256" key="4">
    <source>
        <dbReference type="ARBA" id="ARBA00022741"/>
    </source>
</evidence>
<dbReference type="InterPro" id="IPR012340">
    <property type="entry name" value="NA-bd_OB-fold"/>
</dbReference>
<keyword evidence="3" id="KW-0479">Metal-binding</keyword>
<accession>A0A914UW65</accession>
<keyword evidence="14" id="KW-1185">Reference proteome</keyword>
<dbReference type="GO" id="GO:0005524">
    <property type="term" value="F:ATP binding"/>
    <property type="evidence" value="ECO:0007669"/>
    <property type="project" value="UniProtKB-KW"/>
</dbReference>
<dbReference type="InterPro" id="IPR044125">
    <property type="entry name" value="Adenylation_DNA_ligase_IV"/>
</dbReference>
<feature type="domain" description="ATP-dependent DNA ligase family profile" evidence="13">
    <location>
        <begin position="178"/>
        <end position="315"/>
    </location>
</feature>
<keyword evidence="8 11" id="KW-0234">DNA repair</keyword>
<keyword evidence="4 11" id="KW-0547">Nucleotide-binding</keyword>
<dbReference type="Gene3D" id="2.40.50.140">
    <property type="entry name" value="Nucleic acid-binding proteins"/>
    <property type="match status" value="1"/>
</dbReference>
<dbReference type="PANTHER" id="PTHR45997:SF1">
    <property type="entry name" value="DNA LIGASE 4"/>
    <property type="match status" value="1"/>
</dbReference>
<dbReference type="PANTHER" id="PTHR45997">
    <property type="entry name" value="DNA LIGASE 4"/>
    <property type="match status" value="1"/>
</dbReference>
<dbReference type="InterPro" id="IPR012310">
    <property type="entry name" value="DNA_ligase_ATP-dep_cent"/>
</dbReference>
<evidence type="ECO:0000256" key="9">
    <source>
        <dbReference type="ARBA" id="ARBA00023242"/>
    </source>
</evidence>
<name>A0A914UW65_9BILA</name>
<dbReference type="GO" id="GO:0046872">
    <property type="term" value="F:metal ion binding"/>
    <property type="evidence" value="ECO:0007669"/>
    <property type="project" value="UniProtKB-KW"/>
</dbReference>
<keyword evidence="6 11" id="KW-0067">ATP-binding</keyword>
<dbReference type="InterPro" id="IPR000977">
    <property type="entry name" value="DNA_ligase_ATP-dep"/>
</dbReference>
<evidence type="ECO:0000256" key="5">
    <source>
        <dbReference type="ARBA" id="ARBA00022763"/>
    </source>
</evidence>
<evidence type="ECO:0000313" key="15">
    <source>
        <dbReference type="WBParaSite" id="PSAMB.scaffold13118size2424.g35285.t1"/>
    </source>
</evidence>
<dbReference type="Proteomes" id="UP000887566">
    <property type="component" value="Unplaced"/>
</dbReference>
<dbReference type="CDD" id="cd07903">
    <property type="entry name" value="Adenylation_DNA_ligase_IV"/>
    <property type="match status" value="1"/>
</dbReference>
<dbReference type="GO" id="GO:0003910">
    <property type="term" value="F:DNA ligase (ATP) activity"/>
    <property type="evidence" value="ECO:0007669"/>
    <property type="project" value="UniProtKB-EC"/>
</dbReference>
<dbReference type="PROSITE" id="PS00697">
    <property type="entry name" value="DNA_LIGASE_A1"/>
    <property type="match status" value="1"/>
</dbReference>
<evidence type="ECO:0000256" key="1">
    <source>
        <dbReference type="ARBA" id="ARBA00007572"/>
    </source>
</evidence>
<dbReference type="GO" id="GO:0006310">
    <property type="term" value="P:DNA recombination"/>
    <property type="evidence" value="ECO:0007669"/>
    <property type="project" value="UniProtKB-KW"/>
</dbReference>
<evidence type="ECO:0000256" key="6">
    <source>
        <dbReference type="ARBA" id="ARBA00022840"/>
    </source>
</evidence>
<evidence type="ECO:0000256" key="10">
    <source>
        <dbReference type="ARBA" id="ARBA00034003"/>
    </source>
</evidence>
<dbReference type="InterPro" id="IPR012308">
    <property type="entry name" value="DNA_ligase_ATP-dep_N"/>
</dbReference>
<reference evidence="15" key="1">
    <citation type="submission" date="2022-11" db="UniProtKB">
        <authorList>
            <consortium name="WormBaseParasite"/>
        </authorList>
    </citation>
    <scope>IDENTIFICATION</scope>
</reference>
<dbReference type="GO" id="GO:0006303">
    <property type="term" value="P:double-strand break repair via nonhomologous end joining"/>
    <property type="evidence" value="ECO:0007669"/>
    <property type="project" value="TreeGrafter"/>
</dbReference>
<evidence type="ECO:0000313" key="14">
    <source>
        <dbReference type="Proteomes" id="UP000887566"/>
    </source>
</evidence>
<dbReference type="Pfam" id="PF01068">
    <property type="entry name" value="DNA_ligase_A_M"/>
    <property type="match status" value="1"/>
</dbReference>
<dbReference type="AlphaFoldDB" id="A0A914UW65"/>
<dbReference type="InterPro" id="IPR016059">
    <property type="entry name" value="DNA_ligase_ATP-dep_CS"/>
</dbReference>
<keyword evidence="9" id="KW-0539">Nucleus</keyword>
<evidence type="ECO:0000256" key="2">
    <source>
        <dbReference type="ARBA" id="ARBA00022598"/>
    </source>
</evidence>
<dbReference type="GO" id="GO:0071897">
    <property type="term" value="P:DNA biosynthetic process"/>
    <property type="evidence" value="ECO:0007669"/>
    <property type="project" value="InterPro"/>
</dbReference>
<dbReference type="Gene3D" id="3.30.470.30">
    <property type="entry name" value="DNA ligase/mRNA capping enzyme"/>
    <property type="match status" value="1"/>
</dbReference>
<proteinExistence type="inferred from homology"/>
<dbReference type="Gene3D" id="1.10.3260.10">
    <property type="entry name" value="DNA ligase, ATP-dependent, N-terminal domain"/>
    <property type="match status" value="1"/>
</dbReference>
<evidence type="ECO:0000256" key="11">
    <source>
        <dbReference type="RuleBase" id="RU000617"/>
    </source>
</evidence>
<evidence type="ECO:0000259" key="13">
    <source>
        <dbReference type="PROSITE" id="PS50160"/>
    </source>
</evidence>
<dbReference type="InterPro" id="IPR036599">
    <property type="entry name" value="DNA_ligase_N_sf"/>
</dbReference>
<dbReference type="WBParaSite" id="PSAMB.scaffold13118size2424.g35285.t1">
    <property type="protein sequence ID" value="PSAMB.scaffold13118size2424.g35285.t1"/>
    <property type="gene ID" value="PSAMB.scaffold13118size2424.g35285"/>
</dbReference>
<dbReference type="GO" id="GO:0003677">
    <property type="term" value="F:DNA binding"/>
    <property type="evidence" value="ECO:0007669"/>
    <property type="project" value="InterPro"/>
</dbReference>
<organism evidence="14 15">
    <name type="scientific">Plectus sambesii</name>
    <dbReference type="NCBI Taxonomy" id="2011161"/>
    <lineage>
        <taxon>Eukaryota</taxon>
        <taxon>Metazoa</taxon>
        <taxon>Ecdysozoa</taxon>
        <taxon>Nematoda</taxon>
        <taxon>Chromadorea</taxon>
        <taxon>Plectida</taxon>
        <taxon>Plectina</taxon>
        <taxon>Plectoidea</taxon>
        <taxon>Plectidae</taxon>
        <taxon>Plectus</taxon>
    </lineage>
</organism>
<comment type="similarity">
    <text evidence="1 12">Belongs to the ATP-dependent DNA ligase family.</text>
</comment>
<comment type="catalytic activity">
    <reaction evidence="10 11">
        <text>ATP + (deoxyribonucleotide)n-3'-hydroxyl + 5'-phospho-(deoxyribonucleotide)m = (deoxyribonucleotide)n+m + AMP + diphosphate.</text>
        <dbReference type="EC" id="6.5.1.1"/>
    </reaction>
</comment>
<keyword evidence="7" id="KW-0460">Magnesium</keyword>
<dbReference type="GO" id="GO:0006297">
    <property type="term" value="P:nucleotide-excision repair, DNA gap filling"/>
    <property type="evidence" value="ECO:0007669"/>
    <property type="project" value="TreeGrafter"/>
</dbReference>
<evidence type="ECO:0000256" key="7">
    <source>
        <dbReference type="ARBA" id="ARBA00022842"/>
    </source>
</evidence>
<dbReference type="Pfam" id="PF04675">
    <property type="entry name" value="DNA_ligase_A_N"/>
    <property type="match status" value="1"/>
</dbReference>
<sequence>MNELEVKWLLRILLKQMKIGMKETSVLSVFHPEAGQLYDVTTSLSKVCTQLRDPSTRLDVIQVQLFNPFRPMLANRVPVDKVAEVMKNEPFYVETKYDGERVQLHKEGERYKYFSRNGNDLTLSYGASPREGSLTPHIHALFAPHVHKCIIDAEMVGWNPDARCIATKGEHFDVKSLKDGDDLNPCLVAFDCLQVNDDVLSAHQLKDRLELLEKMFVSEREGRFMLANRVIKSTTQEVVDCLNAAIEKREEGLVVKRPNSTYRLNTRSNEAGWLKLKPDYIDAINDDFDIAIVGGYYGDGARAGLLSHFLLAVAEPPVIAGEAPTRFTTVCKVGSGYSMKELYDLNVHLN</sequence>
<dbReference type="GO" id="GO:0032807">
    <property type="term" value="C:DNA ligase IV complex"/>
    <property type="evidence" value="ECO:0007669"/>
    <property type="project" value="TreeGrafter"/>
</dbReference>
<dbReference type="NCBIfam" id="TIGR00574">
    <property type="entry name" value="dnl1"/>
    <property type="match status" value="1"/>
</dbReference>
<evidence type="ECO:0000256" key="8">
    <source>
        <dbReference type="ARBA" id="ARBA00023204"/>
    </source>
</evidence>
<keyword evidence="2 11" id="KW-0436">Ligase</keyword>
<keyword evidence="11" id="KW-0233">DNA recombination</keyword>